<evidence type="ECO:0000259" key="1">
    <source>
        <dbReference type="Pfam" id="PF00149"/>
    </source>
</evidence>
<dbReference type="KEGG" id="ash:AL1_23970"/>
<evidence type="ECO:0000313" key="4">
    <source>
        <dbReference type="EMBL" id="CBK64634.1"/>
    </source>
</evidence>
<keyword evidence="5" id="KW-1185">Reference proteome</keyword>
<dbReference type="InterPro" id="IPR032288">
    <property type="entry name" value="Metallophos_C"/>
</dbReference>
<accession>D4INX2</accession>
<dbReference type="InterPro" id="IPR051918">
    <property type="entry name" value="STPP_CPPED1"/>
</dbReference>
<name>D4INX2_9BACT</name>
<dbReference type="Pfam" id="PF00149">
    <property type="entry name" value="Metallophos"/>
    <property type="match status" value="1"/>
</dbReference>
<feature type="domain" description="Calcineurin-like phosphoesterase" evidence="1">
    <location>
        <begin position="223"/>
        <end position="434"/>
    </location>
</feature>
<feature type="domain" description="Calcineurin-like phosphoesterase C-terminal" evidence="2">
    <location>
        <begin position="446"/>
        <end position="628"/>
    </location>
</feature>
<evidence type="ECO:0000259" key="2">
    <source>
        <dbReference type="Pfam" id="PF16370"/>
    </source>
</evidence>
<dbReference type="Gene3D" id="3.60.21.10">
    <property type="match status" value="1"/>
</dbReference>
<evidence type="ECO:0000313" key="5">
    <source>
        <dbReference type="Proteomes" id="UP000008794"/>
    </source>
</evidence>
<dbReference type="HOGENOM" id="CLU_016483_0_0_10"/>
<organism evidence="4 5">
    <name type="scientific">Alistipes shahii WAL 8301</name>
    <dbReference type="NCBI Taxonomy" id="717959"/>
    <lineage>
        <taxon>Bacteria</taxon>
        <taxon>Pseudomonadati</taxon>
        <taxon>Bacteroidota</taxon>
        <taxon>Bacteroidia</taxon>
        <taxon>Bacteroidales</taxon>
        <taxon>Rikenellaceae</taxon>
        <taxon>Alistipes</taxon>
    </lineage>
</organism>
<dbReference type="PATRIC" id="fig|717959.3.peg.886"/>
<dbReference type="GO" id="GO:0016787">
    <property type="term" value="F:hydrolase activity"/>
    <property type="evidence" value="ECO:0007669"/>
    <property type="project" value="InterPro"/>
</dbReference>
<dbReference type="STRING" id="717959.AL1_23970"/>
<protein>
    <submittedName>
        <fullName evidence="4">Calcineurin-like phosphoesterase</fullName>
    </submittedName>
</protein>
<reference evidence="4 5" key="1">
    <citation type="submission" date="2010-03" db="EMBL/GenBank/DDBJ databases">
        <title>The genome sequence of Alistipes shahii WAL 8301.</title>
        <authorList>
            <consortium name="metaHIT consortium -- http://www.metahit.eu/"/>
            <person name="Pajon A."/>
            <person name="Turner K."/>
            <person name="Parkhill J."/>
        </authorList>
    </citation>
    <scope>NUCLEOTIDE SEQUENCE [LARGE SCALE GENOMIC DNA]</scope>
    <source>
        <strain evidence="4 5">WAL 8301</strain>
    </source>
</reference>
<dbReference type="EMBL" id="FP929032">
    <property type="protein sequence ID" value="CBK64634.1"/>
    <property type="molecule type" value="Genomic_DNA"/>
</dbReference>
<gene>
    <name evidence="4" type="ORF">AL1_23970</name>
</gene>
<dbReference type="Pfam" id="PF16371">
    <property type="entry name" value="MetallophosN"/>
    <property type="match status" value="1"/>
</dbReference>
<dbReference type="InterPro" id="IPR032285">
    <property type="entry name" value="Metallophos_N"/>
</dbReference>
<feature type="domain" description="Calcineurin-like phosphoesterase N-terminal" evidence="3">
    <location>
        <begin position="130"/>
        <end position="209"/>
    </location>
</feature>
<dbReference type="Proteomes" id="UP000008794">
    <property type="component" value="Chromosome"/>
</dbReference>
<dbReference type="SUPFAM" id="SSF56300">
    <property type="entry name" value="Metallo-dependent phosphatases"/>
    <property type="match status" value="1"/>
</dbReference>
<dbReference type="AlphaFoldDB" id="D4INX2"/>
<sequence>MLFVLFAGFLLAAGCSESDSPEFEQSRRLVRNLYLAPVMSVYAGQTLTLQGVGFEAGDVVSFRADAAVFDLPVSGVTAKTARVVIPAAIARESYDVYVVRGAQEQYVATVKIYLTTDQEVPDKEGMNIKGIVFCGDKGVPGVRVSDGLQTVTTDENGYYWIPSLKTLGYVFITIPQGYLPAALDNNMMMGFWAGLTDEAGVCEKHNFELVEADTENHVMLVGADLHLADKQNDLRNFKNGFIAETQAFADASSVPVFCLMAGDMTWDRYWYDRNFRLPHYRQWLSRNGYSVPVFHAMGNHDNDPYVQGDAPGQLSYCRTLGPNYYSFNLGKVHYVVLDDIDWINTGGSDGVLGSRDYNRVVSLAQMTWLAEDLAAVEDKTAPLVVCLHVQLYENYNASFANTAKMPSATGGTGALMNAVRDFSEVHFITGHTHHNSTMVINDKVIEHNTAAVCETWWWSTFFSDRAICVDGSPAGYGIYTVNSTDVKWSYKGIGEPAGYQFRTYDMNTVKKHLDNSTYKALLAQYASRDNKGDDYGKVGDNVVYINVWNYDPAWKVEVREDGSPLEVKRVFDRDPLHTITFDIPRVEAKYEANADWASCCSSHMFSVTASSPVSELEITVTDRFGNVYSERMKRPKAFVKTSK</sequence>
<dbReference type="InterPro" id="IPR004843">
    <property type="entry name" value="Calcineurin-like_PHP"/>
</dbReference>
<evidence type="ECO:0000259" key="3">
    <source>
        <dbReference type="Pfam" id="PF16371"/>
    </source>
</evidence>
<dbReference type="Pfam" id="PF16370">
    <property type="entry name" value="MetallophosC"/>
    <property type="match status" value="1"/>
</dbReference>
<dbReference type="PANTHER" id="PTHR43143">
    <property type="entry name" value="METALLOPHOSPHOESTERASE, CALCINEURIN SUPERFAMILY"/>
    <property type="match status" value="1"/>
</dbReference>
<dbReference type="InterPro" id="IPR029052">
    <property type="entry name" value="Metallo-depent_PP-like"/>
</dbReference>
<proteinExistence type="predicted"/>
<reference evidence="4 5" key="2">
    <citation type="submission" date="2010-03" db="EMBL/GenBank/DDBJ databases">
        <authorList>
            <person name="Pajon A."/>
        </authorList>
    </citation>
    <scope>NUCLEOTIDE SEQUENCE [LARGE SCALE GENOMIC DNA]</scope>
    <source>
        <strain evidence="4 5">WAL 8301</strain>
    </source>
</reference>
<dbReference type="PANTHER" id="PTHR43143:SF1">
    <property type="entry name" value="SERINE_THREONINE-PROTEIN PHOSPHATASE CPPED1"/>
    <property type="match status" value="1"/>
</dbReference>